<dbReference type="EMBL" id="PP357458">
    <property type="protein sequence ID" value="WWT41117.1"/>
    <property type="molecule type" value="Genomic_DNA"/>
</dbReference>
<protein>
    <submittedName>
        <fullName evidence="1">Uncharacterized protein</fullName>
    </submittedName>
</protein>
<accession>A0AC61ZTR5</accession>
<reference evidence="1" key="1">
    <citation type="submission" date="2024-02" db="EMBL/GenBank/DDBJ databases">
        <title>Klebsiella phages.</title>
        <authorList>
            <person name="Li J."/>
            <person name="Feng Y."/>
            <person name="Zong Z."/>
        </authorList>
    </citation>
    <scope>NUCLEOTIDE SEQUENCE</scope>
</reference>
<sequence>MKLILGRVYNLSGSSFSTQVLEDNNNLFKLDAIDERENEWRFQGLTTGDFQWSSAAMIRAGEAEIFLADDKPKRGKRKKGPSRKAPSVNKATILFMSGETYTVKGFVSLKATAEKTMFIMEDTWKDTVNIRNAITVYNEDVAEVKVRGIKHQFVLDMSLNNLVVLQSLGMEILVSELSIMV</sequence>
<proteinExistence type="predicted"/>
<organism evidence="1">
    <name type="scientific">Klebsiella phage phi1_175008</name>
    <dbReference type="NCBI Taxonomy" id="3127744"/>
    <lineage>
        <taxon>Viruses</taxon>
        <taxon>Duplodnaviria</taxon>
        <taxon>Heunggongvirae</taxon>
        <taxon>Uroviricota</taxon>
        <taxon>Caudoviricetes</taxon>
        <taxon>Stephanstirmvirinae</taxon>
    </lineage>
</organism>
<name>A0AC61ZTR5_9CAUD</name>
<evidence type="ECO:0000313" key="1">
    <source>
        <dbReference type="EMBL" id="WWT41117.1"/>
    </source>
</evidence>